<evidence type="ECO:0000313" key="4">
    <source>
        <dbReference type="Proteomes" id="UP001459204"/>
    </source>
</evidence>
<sequence length="246" mass="27754">MRLKDSALLLSMAISVPAWASVPSTTEDCRKKPAKPVPAEIMTDGFFEAHPDLRWRSIGLGEYREGKYAEAMRSFKQAASYADKFSQSMVAHMYWDGLGTASDRALAYVWMDLAAERMYHDFLYQRELYWSMLDETQRADAVVRGQSVFEQYADRLAKPRMEAQLLKVRTTITGSRTGYVGVGLYVKPMTGPAAGEEIPGAIMYAPEYWEPEQYWCTQDSYWSKPQGGNVDVGSPVQVQDAEKPGK</sequence>
<protein>
    <submittedName>
        <fullName evidence="3">Sel1 repeat family protein</fullName>
    </submittedName>
</protein>
<organism evidence="3 4">
    <name type="scientific">Pseudoxanthomonas putridarboris</name>
    <dbReference type="NCBI Taxonomy" id="752605"/>
    <lineage>
        <taxon>Bacteria</taxon>
        <taxon>Pseudomonadati</taxon>
        <taxon>Pseudomonadota</taxon>
        <taxon>Gammaproteobacteria</taxon>
        <taxon>Lysobacterales</taxon>
        <taxon>Lysobacteraceae</taxon>
        <taxon>Pseudoxanthomonas</taxon>
    </lineage>
</organism>
<dbReference type="EMBL" id="JBBWWT010000009">
    <property type="protein sequence ID" value="MEL1265828.1"/>
    <property type="molecule type" value="Genomic_DNA"/>
</dbReference>
<dbReference type="Proteomes" id="UP001459204">
    <property type="component" value="Unassembled WGS sequence"/>
</dbReference>
<dbReference type="SUPFAM" id="SSF81901">
    <property type="entry name" value="HCP-like"/>
    <property type="match status" value="1"/>
</dbReference>
<evidence type="ECO:0000256" key="1">
    <source>
        <dbReference type="SAM" id="MobiDB-lite"/>
    </source>
</evidence>
<keyword evidence="2" id="KW-0732">Signal</keyword>
<comment type="caution">
    <text evidence="3">The sequence shown here is derived from an EMBL/GenBank/DDBJ whole genome shotgun (WGS) entry which is preliminary data.</text>
</comment>
<name>A0ABU9J3J1_9GAMM</name>
<feature type="chain" id="PRO_5046198799" evidence="2">
    <location>
        <begin position="21"/>
        <end position="246"/>
    </location>
</feature>
<evidence type="ECO:0000313" key="3">
    <source>
        <dbReference type="EMBL" id="MEL1265828.1"/>
    </source>
</evidence>
<dbReference type="Gene3D" id="1.25.40.10">
    <property type="entry name" value="Tetratricopeptide repeat domain"/>
    <property type="match status" value="1"/>
</dbReference>
<accession>A0ABU9J3J1</accession>
<dbReference type="InterPro" id="IPR011990">
    <property type="entry name" value="TPR-like_helical_dom_sf"/>
</dbReference>
<evidence type="ECO:0000256" key="2">
    <source>
        <dbReference type="SAM" id="SignalP"/>
    </source>
</evidence>
<dbReference type="RefSeq" id="WP_341727002.1">
    <property type="nucleotide sequence ID" value="NZ_JBBWWT010000009.1"/>
</dbReference>
<proteinExistence type="predicted"/>
<feature type="region of interest" description="Disordered" evidence="1">
    <location>
        <begin position="226"/>
        <end position="246"/>
    </location>
</feature>
<feature type="signal peptide" evidence="2">
    <location>
        <begin position="1"/>
        <end position="20"/>
    </location>
</feature>
<keyword evidence="4" id="KW-1185">Reference proteome</keyword>
<gene>
    <name evidence="3" type="ORF">AAD027_15845</name>
</gene>
<reference evidence="3 4" key="1">
    <citation type="submission" date="2024-04" db="EMBL/GenBank/DDBJ databases">
        <title>Draft genome sequence of Pseudoxanthomonas putridarboris WD12.</title>
        <authorList>
            <person name="Oh J."/>
        </authorList>
    </citation>
    <scope>NUCLEOTIDE SEQUENCE [LARGE SCALE GENOMIC DNA]</scope>
    <source>
        <strain evidence="3 4">WD12</strain>
    </source>
</reference>